<evidence type="ECO:0000313" key="1">
    <source>
        <dbReference type="EMBL" id="KAB6454411.1"/>
    </source>
</evidence>
<accession>A0A6G0GR68</accession>
<dbReference type="PANTHER" id="PTHR21525:SF9">
    <property type="entry name" value="CHANNEL_COLICIN DOMAIN-CONTAINING PROTEIN"/>
    <property type="match status" value="1"/>
</dbReference>
<sequence length="383" mass="39381">MSNLILMLMAKEIRNSSVNGVASVASTQCTNDQQWTKYHSKQGHGFAAEDANAMWDRWHGKSVNKVGLDNSLNGADRISDGVQIQTKYCADAGKSVGAAFENGTYRYGGMKIEVPSDQYEEAVRIMRARISNGEVPGVADPNMADQIVIKGHYTYDEAIRIAKAGNLDSIKFDIQTQSVACAFACGLSFAVTYCSAKSQGVSHTEALKIASKQAAKSGATTMVTGVAAQQLLRTEVGRNFAAVATKAIKPAVQAAMKSELGKQVVAKTATAIAGKQVAGAAAANVVTKALRTNAVVSTVVFVGTTIPDAVNLCRGKISGAEFAENTTTNAAGVGGGWAGASAGAAVGSMICPGVGTVIGGIVGGLGGGIGASLGMKKVFSLFK</sequence>
<comment type="caution">
    <text evidence="1">The sequence shown here is derived from an EMBL/GenBank/DDBJ whole genome shotgun (WGS) entry which is preliminary data.</text>
</comment>
<proteinExistence type="predicted"/>
<protein>
    <submittedName>
        <fullName evidence="1">Uncharacterized protein</fullName>
    </submittedName>
</protein>
<reference evidence="3 4" key="1">
    <citation type="journal article" date="2019" name="Nat. Med.">
        <title>A library of human gut bacterial isolates paired with longitudinal multiomics data enables mechanistic microbiome research.</title>
        <authorList>
            <person name="Poyet M."/>
            <person name="Groussin M."/>
            <person name="Gibbons S.M."/>
            <person name="Avila-Pacheco J."/>
            <person name="Jiang X."/>
            <person name="Kearney S.M."/>
            <person name="Perrotta A.R."/>
            <person name="Berdy B."/>
            <person name="Zhao S."/>
            <person name="Lieberman T.D."/>
            <person name="Swanson P.K."/>
            <person name="Smith M."/>
            <person name="Roesemann S."/>
            <person name="Alexander J.E."/>
            <person name="Rich S.A."/>
            <person name="Livny J."/>
            <person name="Vlamakis H."/>
            <person name="Clish C."/>
            <person name="Bullock K."/>
            <person name="Deik A."/>
            <person name="Scott J."/>
            <person name="Pierce K.A."/>
            <person name="Xavier R.J."/>
            <person name="Alm E.J."/>
        </authorList>
    </citation>
    <scope>NUCLEOTIDE SEQUENCE [LARGE SCALE GENOMIC DNA]</scope>
    <source>
        <strain evidence="2 3">BIOML-A140</strain>
        <strain evidence="1 4">BIOML-A141</strain>
    </source>
</reference>
<evidence type="ECO:0000313" key="2">
    <source>
        <dbReference type="EMBL" id="KAB6479239.1"/>
    </source>
</evidence>
<dbReference type="EMBL" id="WDBY01000010">
    <property type="protein sequence ID" value="KAB6479239.1"/>
    <property type="molecule type" value="Genomic_DNA"/>
</dbReference>
<organism evidence="1 4">
    <name type="scientific">Phocaeicola vulgatus</name>
    <name type="common">Bacteroides vulgatus</name>
    <dbReference type="NCBI Taxonomy" id="821"/>
    <lineage>
        <taxon>Bacteria</taxon>
        <taxon>Pseudomonadati</taxon>
        <taxon>Bacteroidota</taxon>
        <taxon>Bacteroidia</taxon>
        <taxon>Bacteroidales</taxon>
        <taxon>Bacteroidaceae</taxon>
        <taxon>Phocaeicola</taxon>
    </lineage>
</organism>
<dbReference type="Proteomes" id="UP000483142">
    <property type="component" value="Unassembled WGS sequence"/>
</dbReference>
<gene>
    <name evidence="2" type="ORF">GAZ06_07215</name>
    <name evidence="1" type="ORF">GAZ09_07050</name>
</gene>
<dbReference type="Proteomes" id="UP000468344">
    <property type="component" value="Unassembled WGS sequence"/>
</dbReference>
<dbReference type="PANTHER" id="PTHR21525">
    <property type="entry name" value="MOTILE SPERM PROTEIN"/>
    <property type="match status" value="1"/>
</dbReference>
<name>A0A6G0GR68_PHOVU</name>
<dbReference type="RefSeq" id="WP_195584521.1">
    <property type="nucleotide sequence ID" value="NZ_JADNLG010000001.1"/>
</dbReference>
<evidence type="ECO:0000313" key="3">
    <source>
        <dbReference type="Proteomes" id="UP000468344"/>
    </source>
</evidence>
<dbReference type="AlphaFoldDB" id="A0A6G0GR68"/>
<evidence type="ECO:0000313" key="4">
    <source>
        <dbReference type="Proteomes" id="UP000483142"/>
    </source>
</evidence>
<dbReference type="EMBL" id="WDBZ01000011">
    <property type="protein sequence ID" value="KAB6454411.1"/>
    <property type="molecule type" value="Genomic_DNA"/>
</dbReference>